<organism evidence="2 3">
    <name type="scientific">Tepidicaulis marinus</name>
    <dbReference type="NCBI Taxonomy" id="1333998"/>
    <lineage>
        <taxon>Bacteria</taxon>
        <taxon>Pseudomonadati</taxon>
        <taxon>Pseudomonadota</taxon>
        <taxon>Alphaproteobacteria</taxon>
        <taxon>Hyphomicrobiales</taxon>
        <taxon>Parvibaculaceae</taxon>
        <taxon>Tepidicaulis</taxon>
    </lineage>
</organism>
<evidence type="ECO:0000313" key="3">
    <source>
        <dbReference type="Proteomes" id="UP000028702"/>
    </source>
</evidence>
<accession>A0A081BDD6</accession>
<comment type="caution">
    <text evidence="2">The sequence shown here is derived from an EMBL/GenBank/DDBJ whole genome shotgun (WGS) entry which is preliminary data.</text>
</comment>
<dbReference type="AlphaFoldDB" id="A0A081BDD6"/>
<feature type="compositionally biased region" description="Low complexity" evidence="1">
    <location>
        <begin position="360"/>
        <end position="373"/>
    </location>
</feature>
<dbReference type="Proteomes" id="UP000028702">
    <property type="component" value="Unassembled WGS sequence"/>
</dbReference>
<dbReference type="eggNOG" id="ENOG5033CWE">
    <property type="taxonomic scope" value="Bacteria"/>
</dbReference>
<name>A0A081BDD6_9HYPH</name>
<keyword evidence="3" id="KW-1185">Reference proteome</keyword>
<protein>
    <submittedName>
        <fullName evidence="2">Conserved protein</fullName>
    </submittedName>
</protein>
<evidence type="ECO:0000313" key="2">
    <source>
        <dbReference type="EMBL" id="GAK46054.1"/>
    </source>
</evidence>
<reference evidence="2 3" key="1">
    <citation type="submission" date="2014-07" db="EMBL/GenBank/DDBJ databases">
        <title>Tepidicaulis marinum gen. nov., sp. nov., a novel marine bacterium denitrifying nitrate to nitrous oxide strictly under microaerobic conditions.</title>
        <authorList>
            <person name="Takeuchi M."/>
            <person name="Yamagishi T."/>
            <person name="Kamagata Y."/>
            <person name="Oshima K."/>
            <person name="Hattori M."/>
            <person name="Katayama T."/>
            <person name="Hanada S."/>
            <person name="Tamaki H."/>
            <person name="Marumo K."/>
            <person name="Maeda H."/>
            <person name="Nedachi M."/>
            <person name="Iwasaki W."/>
            <person name="Suwa Y."/>
            <person name="Sakata S."/>
        </authorList>
    </citation>
    <scope>NUCLEOTIDE SEQUENCE [LARGE SCALE GENOMIC DNA]</scope>
    <source>
        <strain evidence="2 3">MA2</strain>
    </source>
</reference>
<dbReference type="EMBL" id="BBIO01000014">
    <property type="protein sequence ID" value="GAK46054.1"/>
    <property type="molecule type" value="Genomic_DNA"/>
</dbReference>
<dbReference type="RefSeq" id="WP_156101761.1">
    <property type="nucleotide sequence ID" value="NZ_BBIO01000014.1"/>
</dbReference>
<sequence length="373" mass="40582">MQARGCDFAWQGRWGRILTCLILPVFVLFSAEAEARSFSGVYTGLAEAEGYRLTVTEVDARIAGQLRPPGQSAFALNGHRTGAAAQGLLKRGAETFYFHMEERPLGLQFLLIPAGPDDEPDIAEAVEMSFLKEGLRLPDAPEEKQKEEEVPAPVTSQPLPKDILGFLEAFRRLEPKELAQVYGGLSGGERDLVQLFDHVAAELLWRICTGAPPHEGFSARQLEVLLERQQTGCEEYLVLVGKVRDAGLTGEFVRKVNFQLDILRETVRCDRGEEAGPRCIDIGAMRAPLIARWRPAKSIMERLAGDAPPVRSEGNGPHAAPVAVLPQENPAREAGEENALLPLARPGAEEASEPAPAPLPLTAGGLRLPLARP</sequence>
<proteinExistence type="predicted"/>
<feature type="region of interest" description="Disordered" evidence="1">
    <location>
        <begin position="306"/>
        <end position="373"/>
    </location>
</feature>
<gene>
    <name evidence="2" type="ORF">M2A_2553</name>
</gene>
<evidence type="ECO:0000256" key="1">
    <source>
        <dbReference type="SAM" id="MobiDB-lite"/>
    </source>
</evidence>